<dbReference type="Gene3D" id="1.10.510.10">
    <property type="entry name" value="Transferase(Phosphotransferase) domain 1"/>
    <property type="match status" value="1"/>
</dbReference>
<keyword evidence="1" id="KW-0808">Transferase</keyword>
<dbReference type="GO" id="GO:0000407">
    <property type="term" value="C:phagophore assembly site"/>
    <property type="evidence" value="ECO:0007669"/>
    <property type="project" value="TreeGrafter"/>
</dbReference>
<evidence type="ECO:0000256" key="3">
    <source>
        <dbReference type="ARBA" id="ARBA00022777"/>
    </source>
</evidence>
<keyword evidence="3" id="KW-0418">Kinase</keyword>
<sequence>MSMSQRYLGPYELRQRLSSTHQYESWKAWDRQQQREVEITILHLQEVNASGFMSRFFYETKNLTILNHPSIAKIYEVQVFPSTDLAEQTDGFGAGNACIVREYIDGMSLADYIDATSRGGDFPALADIYHILAPICSALDYAHQHGIIHSRLKPTHILFTRPEGKMQLRERQN</sequence>
<dbReference type="EMBL" id="BIFS01000001">
    <property type="protein sequence ID" value="GCE17879.1"/>
    <property type="molecule type" value="Genomic_DNA"/>
</dbReference>
<dbReference type="InterPro" id="IPR045269">
    <property type="entry name" value="Atg1-like"/>
</dbReference>
<proteinExistence type="predicted"/>
<keyword evidence="4" id="KW-0067">ATP-binding</keyword>
<evidence type="ECO:0000313" key="6">
    <source>
        <dbReference type="EMBL" id="GCE17879.1"/>
    </source>
</evidence>
<dbReference type="GO" id="GO:0005776">
    <property type="term" value="C:autophagosome"/>
    <property type="evidence" value="ECO:0007669"/>
    <property type="project" value="TreeGrafter"/>
</dbReference>
<organism evidence="6 7">
    <name type="scientific">Dictyobacter kobayashii</name>
    <dbReference type="NCBI Taxonomy" id="2014872"/>
    <lineage>
        <taxon>Bacteria</taxon>
        <taxon>Bacillati</taxon>
        <taxon>Chloroflexota</taxon>
        <taxon>Ktedonobacteria</taxon>
        <taxon>Ktedonobacterales</taxon>
        <taxon>Dictyobacteraceae</taxon>
        <taxon>Dictyobacter</taxon>
    </lineage>
</organism>
<dbReference type="PANTHER" id="PTHR24348:SF22">
    <property type="entry name" value="NON-SPECIFIC SERINE_THREONINE PROTEIN KINASE"/>
    <property type="match status" value="1"/>
</dbReference>
<name>A0A402AFK2_9CHLR</name>
<dbReference type="InterPro" id="IPR011009">
    <property type="entry name" value="Kinase-like_dom_sf"/>
</dbReference>
<dbReference type="GO" id="GO:0016020">
    <property type="term" value="C:membrane"/>
    <property type="evidence" value="ECO:0007669"/>
    <property type="project" value="TreeGrafter"/>
</dbReference>
<dbReference type="AlphaFoldDB" id="A0A402AFK2"/>
<evidence type="ECO:0000259" key="5">
    <source>
        <dbReference type="PROSITE" id="PS50011"/>
    </source>
</evidence>
<accession>A0A402AFK2</accession>
<dbReference type="PANTHER" id="PTHR24348">
    <property type="entry name" value="SERINE/THREONINE-PROTEIN KINASE UNC-51-RELATED"/>
    <property type="match status" value="1"/>
</dbReference>
<comment type="caution">
    <text evidence="6">The sequence shown here is derived from an EMBL/GenBank/DDBJ whole genome shotgun (WGS) entry which is preliminary data.</text>
</comment>
<dbReference type="GO" id="GO:0004674">
    <property type="term" value="F:protein serine/threonine kinase activity"/>
    <property type="evidence" value="ECO:0007669"/>
    <property type="project" value="InterPro"/>
</dbReference>
<dbReference type="OrthoDB" id="9814968at2"/>
<keyword evidence="2" id="KW-0547">Nucleotide-binding</keyword>
<evidence type="ECO:0000256" key="2">
    <source>
        <dbReference type="ARBA" id="ARBA00022741"/>
    </source>
</evidence>
<reference evidence="7" key="1">
    <citation type="submission" date="2018-12" db="EMBL/GenBank/DDBJ databases">
        <title>Tengunoibacter tsumagoiensis gen. nov., sp. nov., Dictyobacter kobayashii sp. nov., D. alpinus sp. nov., and D. joshuensis sp. nov. and description of Dictyobacteraceae fam. nov. within the order Ktedonobacterales isolated from Tengu-no-mugimeshi.</title>
        <authorList>
            <person name="Wang C.M."/>
            <person name="Zheng Y."/>
            <person name="Sakai Y."/>
            <person name="Toyoda A."/>
            <person name="Minakuchi Y."/>
            <person name="Abe K."/>
            <person name="Yokota A."/>
            <person name="Yabe S."/>
        </authorList>
    </citation>
    <scope>NUCLEOTIDE SEQUENCE [LARGE SCALE GENOMIC DNA]</scope>
    <source>
        <strain evidence="7">Uno11</strain>
    </source>
</reference>
<feature type="domain" description="Protein kinase" evidence="5">
    <location>
        <begin position="11"/>
        <end position="173"/>
    </location>
</feature>
<protein>
    <recommendedName>
        <fullName evidence="5">Protein kinase domain-containing protein</fullName>
    </recommendedName>
</protein>
<dbReference type="Proteomes" id="UP000287188">
    <property type="component" value="Unassembled WGS sequence"/>
</dbReference>
<evidence type="ECO:0000256" key="4">
    <source>
        <dbReference type="ARBA" id="ARBA00022840"/>
    </source>
</evidence>
<dbReference type="Gene3D" id="3.30.200.20">
    <property type="entry name" value="Phosphorylase Kinase, domain 1"/>
    <property type="match status" value="1"/>
</dbReference>
<evidence type="ECO:0000256" key="1">
    <source>
        <dbReference type="ARBA" id="ARBA00022679"/>
    </source>
</evidence>
<dbReference type="SUPFAM" id="SSF56112">
    <property type="entry name" value="Protein kinase-like (PK-like)"/>
    <property type="match status" value="1"/>
</dbReference>
<dbReference type="Pfam" id="PF00069">
    <property type="entry name" value="Pkinase"/>
    <property type="match status" value="1"/>
</dbReference>
<dbReference type="GO" id="GO:0005524">
    <property type="term" value="F:ATP binding"/>
    <property type="evidence" value="ECO:0007669"/>
    <property type="project" value="UniProtKB-KW"/>
</dbReference>
<dbReference type="InterPro" id="IPR000719">
    <property type="entry name" value="Prot_kinase_dom"/>
</dbReference>
<evidence type="ECO:0000313" key="7">
    <source>
        <dbReference type="Proteomes" id="UP000287188"/>
    </source>
</evidence>
<dbReference type="GO" id="GO:0005829">
    <property type="term" value="C:cytosol"/>
    <property type="evidence" value="ECO:0007669"/>
    <property type="project" value="TreeGrafter"/>
</dbReference>
<keyword evidence="7" id="KW-1185">Reference proteome</keyword>
<dbReference type="PROSITE" id="PS50011">
    <property type="entry name" value="PROTEIN_KINASE_DOM"/>
    <property type="match status" value="1"/>
</dbReference>
<gene>
    <name evidence="6" type="ORF">KDK_16790</name>
</gene>
<dbReference type="RefSeq" id="WP_126549496.1">
    <property type="nucleotide sequence ID" value="NZ_BIFS01000001.1"/>
</dbReference>